<dbReference type="InterPro" id="IPR036867">
    <property type="entry name" value="R3H_dom_sf"/>
</dbReference>
<keyword evidence="4" id="KW-0677">Repeat</keyword>
<evidence type="ECO:0000256" key="5">
    <source>
        <dbReference type="ARBA" id="ARBA00022771"/>
    </source>
</evidence>
<dbReference type="Gene3D" id="3.30.1370.50">
    <property type="entry name" value="R3H-like domain"/>
    <property type="match status" value="1"/>
</dbReference>
<dbReference type="Proteomes" id="UP001497383">
    <property type="component" value="Chromosome 1"/>
</dbReference>
<feature type="domain" description="R3H" evidence="14">
    <location>
        <begin position="766"/>
        <end position="831"/>
    </location>
</feature>
<keyword evidence="3" id="KW-0479">Metal-binding</keyword>
<evidence type="ECO:0008006" key="18">
    <source>
        <dbReference type="Google" id="ProtNLM"/>
    </source>
</evidence>
<dbReference type="InterPro" id="IPR034078">
    <property type="entry name" value="NFX1_fam"/>
</dbReference>
<dbReference type="InterPro" id="IPR019787">
    <property type="entry name" value="Znf_PHD-finger"/>
</dbReference>
<dbReference type="Pfam" id="PF01424">
    <property type="entry name" value="R3H"/>
    <property type="match status" value="1"/>
</dbReference>
<dbReference type="PROSITE" id="PS50089">
    <property type="entry name" value="ZF_RING_2"/>
    <property type="match status" value="1"/>
</dbReference>
<evidence type="ECO:0000256" key="6">
    <source>
        <dbReference type="ARBA" id="ARBA00022833"/>
    </source>
</evidence>
<keyword evidence="6" id="KW-0862">Zinc</keyword>
<organism evidence="16 17">
    <name type="scientific">Lodderomyces beijingensis</name>
    <dbReference type="NCBI Taxonomy" id="1775926"/>
    <lineage>
        <taxon>Eukaryota</taxon>
        <taxon>Fungi</taxon>
        <taxon>Dikarya</taxon>
        <taxon>Ascomycota</taxon>
        <taxon>Saccharomycotina</taxon>
        <taxon>Pichiomycetes</taxon>
        <taxon>Debaryomycetaceae</taxon>
        <taxon>Candida/Lodderomyces clade</taxon>
        <taxon>Lodderomyces</taxon>
    </lineage>
</organism>
<reference evidence="16 17" key="1">
    <citation type="submission" date="2024-03" db="EMBL/GenBank/DDBJ databases">
        <authorList>
            <person name="Brejova B."/>
        </authorList>
    </citation>
    <scope>NUCLEOTIDE SEQUENCE [LARGE SCALE GENOMIC DNA]</scope>
    <source>
        <strain evidence="16 17">CBS 14171</strain>
    </source>
</reference>
<proteinExistence type="inferred from homology"/>
<dbReference type="CDD" id="cd06008">
    <property type="entry name" value="NF-X1-zinc-finger"/>
    <property type="match status" value="3"/>
</dbReference>
<dbReference type="PANTHER" id="PTHR12360:SF12">
    <property type="entry name" value="TRANSCRIPTIONAL REPRESSOR NF-X1"/>
    <property type="match status" value="1"/>
</dbReference>
<evidence type="ECO:0000256" key="8">
    <source>
        <dbReference type="ARBA" id="ARBA00023163"/>
    </source>
</evidence>
<evidence type="ECO:0000256" key="11">
    <source>
        <dbReference type="SAM" id="MobiDB-lite"/>
    </source>
</evidence>
<dbReference type="InterPro" id="IPR001374">
    <property type="entry name" value="R3H_dom"/>
</dbReference>
<evidence type="ECO:0000259" key="14">
    <source>
        <dbReference type="PROSITE" id="PS51061"/>
    </source>
</evidence>
<dbReference type="PROSITE" id="PS51162">
    <property type="entry name" value="THYROGLOBULIN_1_2"/>
    <property type="match status" value="1"/>
</dbReference>
<dbReference type="PANTHER" id="PTHR12360">
    <property type="entry name" value="NUCLEAR TRANSCRIPTION FACTOR, X-BOX BINDING 1 NFX1"/>
    <property type="match status" value="1"/>
</dbReference>
<sequence length="1001" mass="111789">MAPSEQQTQEPDDPGGGVVRTFVRNGVEIEIQPYSEEDTNNFSAHGSHGPAHPKETHSDKAASGGKSKASSSLGAAASPPRDESLGATIITEIQQAEYICLVCTGEIDQDSKVWSCQECYRVYDLECIKDWAIRGSSTSKTNKAWKCPNCKFESKKLPSKFTCWCGKVRNPERNLLMPFSCGSLCNYKYLDCIHRCLEPCHPGKHPTCGATGPVMKCQCGKEKRQLPCLITPYKKGWKCESECNKVLCDLKHKCNKGCHSGACGKCQKKVDYKCYCGDTKLRGRCSKRVPIKCVGIDGKKSWIGGGSCGKRKKYYYDCGEHYKVLECQPPPDKLEVSKCKFSPDVITTCYCGKTEMSNGLNFEKRTRCTDPVPECDNICNKLLPCGCHCKFKCHAGECRCVSIFAITCACGHEQFSVPCKYAQSDQRPHCRHKCSALLSCRKHYHRKECCEFEQVALERERAKKKAIRNNLKTNVRDDIMSIEAAHICTQVCNRTKSCGVHQCQAMCHSGPCEVCLESTNDDLVCHCGKTVIPAPVRCGTELVCHEQCTRLKECGHPPERHECHSDNESCPKCTAFVMKPCDCGAKVDLPGIMCSQTRVSCGKMCQVPKKCGHPCLRTCSAKCTKEGVHAAPRDCQNMCQKVRLSCPHTCKLKCHLDKVGKSVNCDIVKCNENVTIGCACGNEKKKKQVKCGASVDNATAIGTILECDESCAAAKRDAQLRNAFGIDGAAAASSAIAALDESDSLYSDFVVETYAKQKKWCCNIENVVRTFIEDYNLQIENDIESPKRTHHFPAMTLPQRQYVHELCTAFGLYTESQDQEPRRSVFIVITRLTKLPSATVGDYLEMLELKKQEQSQVKELTQQEIDDALYNAIVIQDLFFGVTKEDIERELLQKEEMKDFVIQWIKESTFVLFNPANFKSMDADSEKQLSTLVSSFRTVLREKSLAFDCKMCLVDYSASYLLKIDRKSSRESSEPASSIAKKNQDKNTFNVLQNEEMSMQS</sequence>
<dbReference type="SMART" id="SM00393">
    <property type="entry name" value="R3H"/>
    <property type="match status" value="1"/>
</dbReference>
<feature type="region of interest" description="Disordered" evidence="11">
    <location>
        <begin position="967"/>
        <end position="1001"/>
    </location>
</feature>
<evidence type="ECO:0000256" key="1">
    <source>
        <dbReference type="ARBA" id="ARBA00004123"/>
    </source>
</evidence>
<dbReference type="PROSITE" id="PS50016">
    <property type="entry name" value="ZF_PHD_2"/>
    <property type="match status" value="1"/>
</dbReference>
<comment type="subcellular location">
    <subcellularLocation>
        <location evidence="1">Nucleus</location>
    </subcellularLocation>
</comment>
<accession>A0ABP0ZF55</accession>
<feature type="compositionally biased region" description="Low complexity" evidence="11">
    <location>
        <begin position="61"/>
        <end position="78"/>
    </location>
</feature>
<dbReference type="SUPFAM" id="SSF82708">
    <property type="entry name" value="R3H domain"/>
    <property type="match status" value="1"/>
</dbReference>
<keyword evidence="7" id="KW-0805">Transcription regulation</keyword>
<evidence type="ECO:0000259" key="15">
    <source>
        <dbReference type="PROSITE" id="PS51162"/>
    </source>
</evidence>
<evidence type="ECO:0000256" key="4">
    <source>
        <dbReference type="ARBA" id="ARBA00022737"/>
    </source>
</evidence>
<feature type="domain" description="PHD-type" evidence="12">
    <location>
        <begin position="97"/>
        <end position="153"/>
    </location>
</feature>
<evidence type="ECO:0000256" key="2">
    <source>
        <dbReference type="ARBA" id="ARBA00007269"/>
    </source>
</evidence>
<evidence type="ECO:0000256" key="3">
    <source>
        <dbReference type="ARBA" id="ARBA00022723"/>
    </source>
</evidence>
<evidence type="ECO:0000256" key="9">
    <source>
        <dbReference type="ARBA" id="ARBA00023242"/>
    </source>
</evidence>
<dbReference type="SUPFAM" id="SSF57850">
    <property type="entry name" value="RING/U-box"/>
    <property type="match status" value="1"/>
</dbReference>
<name>A0ABP0ZF55_9ASCO</name>
<evidence type="ECO:0000259" key="12">
    <source>
        <dbReference type="PROSITE" id="PS50016"/>
    </source>
</evidence>
<comment type="similarity">
    <text evidence="2">Belongs to the NFX1 family.</text>
</comment>
<feature type="region of interest" description="Disordered" evidence="11">
    <location>
        <begin position="1"/>
        <end position="81"/>
    </location>
</feature>
<keyword evidence="8" id="KW-0804">Transcription</keyword>
<keyword evidence="5 10" id="KW-0863">Zinc-finger</keyword>
<evidence type="ECO:0000313" key="16">
    <source>
        <dbReference type="EMBL" id="CAK9436454.1"/>
    </source>
</evidence>
<feature type="domain" description="Thyroglobulin type-1" evidence="15">
    <location>
        <begin position="365"/>
        <end position="430"/>
    </location>
</feature>
<protein>
    <recommendedName>
        <fullName evidence="18">R3H domain-containing protein</fullName>
    </recommendedName>
</protein>
<evidence type="ECO:0000256" key="10">
    <source>
        <dbReference type="PROSITE-ProRule" id="PRU00175"/>
    </source>
</evidence>
<gene>
    <name evidence="16" type="ORF">LODBEIA_P10120</name>
</gene>
<dbReference type="PROSITE" id="PS51061">
    <property type="entry name" value="R3H"/>
    <property type="match status" value="1"/>
</dbReference>
<dbReference type="Pfam" id="PF01422">
    <property type="entry name" value="zf-NF-X1"/>
    <property type="match status" value="3"/>
</dbReference>
<evidence type="ECO:0000259" key="13">
    <source>
        <dbReference type="PROSITE" id="PS50089"/>
    </source>
</evidence>
<feature type="domain" description="RING-type" evidence="13">
    <location>
        <begin position="100"/>
        <end position="151"/>
    </location>
</feature>
<dbReference type="GeneID" id="92206208"/>
<keyword evidence="9" id="KW-0539">Nucleus</keyword>
<keyword evidence="17" id="KW-1185">Reference proteome</keyword>
<feature type="compositionally biased region" description="Polar residues" evidence="11">
    <location>
        <begin position="986"/>
        <end position="1001"/>
    </location>
</feature>
<dbReference type="EMBL" id="OZ022405">
    <property type="protein sequence ID" value="CAK9436454.1"/>
    <property type="molecule type" value="Genomic_DNA"/>
</dbReference>
<dbReference type="InterPro" id="IPR000716">
    <property type="entry name" value="Thyroglobulin_1"/>
</dbReference>
<dbReference type="RefSeq" id="XP_066827950.1">
    <property type="nucleotide sequence ID" value="XM_066970854.1"/>
</dbReference>
<evidence type="ECO:0000313" key="17">
    <source>
        <dbReference type="Proteomes" id="UP001497383"/>
    </source>
</evidence>
<dbReference type="SMART" id="SM00438">
    <property type="entry name" value="ZnF_NFX"/>
    <property type="match status" value="5"/>
</dbReference>
<dbReference type="InterPro" id="IPR001841">
    <property type="entry name" value="Znf_RING"/>
</dbReference>
<evidence type="ECO:0000256" key="7">
    <source>
        <dbReference type="ARBA" id="ARBA00023015"/>
    </source>
</evidence>
<dbReference type="InterPro" id="IPR000967">
    <property type="entry name" value="Znf_NFX1"/>
</dbReference>